<dbReference type="Proteomes" id="UP000648984">
    <property type="component" value="Unassembled WGS sequence"/>
</dbReference>
<dbReference type="InterPro" id="IPR010181">
    <property type="entry name" value="CGCAxxGCC_motif"/>
</dbReference>
<proteinExistence type="predicted"/>
<sequence length="158" mass="16541">MDLRVDSAHQTAEHAFDSGLYCAESVVRALARAQGEESELLTRIATGFCSGMARTCGPCGALSGGIIGIGLALGRAQAGEPVQSAYSAVQTFIGDFEHAFGARNCDALLGCDLGTAEGQAIFRERRLHERCREFTARAAELAAGAIARHAAVERALTA</sequence>
<name>A0ABX1QCA1_9RHOO</name>
<reference evidence="1 2" key="1">
    <citation type="submission" date="2019-12" db="EMBL/GenBank/DDBJ databases">
        <title>Comparative genomics gives insights into the taxonomy of the Azoarcus-Aromatoleum group and reveals separate origins of nif in the plant-associated Azoarcus and non-plant-associated Aromatoleum sub-groups.</title>
        <authorList>
            <person name="Lafos M."/>
            <person name="Maluk M."/>
            <person name="Batista M."/>
            <person name="Junghare M."/>
            <person name="Carmona M."/>
            <person name="Faoro H."/>
            <person name="Cruz L.M."/>
            <person name="Battistoni F."/>
            <person name="De Souza E."/>
            <person name="Pedrosa F."/>
            <person name="Chen W.-M."/>
            <person name="Poole P.S."/>
            <person name="Dixon R.A."/>
            <person name="James E.K."/>
        </authorList>
    </citation>
    <scope>NUCLEOTIDE SEQUENCE [LARGE SCALE GENOMIC DNA]</scope>
    <source>
        <strain evidence="1 2">22Lin</strain>
    </source>
</reference>
<evidence type="ECO:0008006" key="3">
    <source>
        <dbReference type="Google" id="ProtNLM"/>
    </source>
</evidence>
<protein>
    <recommendedName>
        <fullName evidence="3">C_GCAxxG_C_C family protein</fullName>
    </recommendedName>
</protein>
<dbReference type="Pfam" id="PF09719">
    <property type="entry name" value="C_GCAxxG_C_C"/>
    <property type="match status" value="1"/>
</dbReference>
<comment type="caution">
    <text evidence="1">The sequence shown here is derived from an EMBL/GenBank/DDBJ whole genome shotgun (WGS) entry which is preliminary data.</text>
</comment>
<gene>
    <name evidence="1" type="ORF">GPA25_12600</name>
</gene>
<organism evidence="1 2">
    <name type="scientific">Aromatoleum diolicum</name>
    <dbReference type="NCBI Taxonomy" id="75796"/>
    <lineage>
        <taxon>Bacteria</taxon>
        <taxon>Pseudomonadati</taxon>
        <taxon>Pseudomonadota</taxon>
        <taxon>Betaproteobacteria</taxon>
        <taxon>Rhodocyclales</taxon>
        <taxon>Rhodocyclaceae</taxon>
        <taxon>Aromatoleum</taxon>
    </lineage>
</organism>
<keyword evidence="2" id="KW-1185">Reference proteome</keyword>
<dbReference type="NCBIfam" id="TIGR01909">
    <property type="entry name" value="C_GCAxxG_C_C"/>
    <property type="match status" value="1"/>
</dbReference>
<accession>A0ABX1QCA1</accession>
<dbReference type="RefSeq" id="WP_169260752.1">
    <property type="nucleotide sequence ID" value="NZ_WTVQ01000019.1"/>
</dbReference>
<dbReference type="EMBL" id="WTVQ01000019">
    <property type="protein sequence ID" value="NMG75598.1"/>
    <property type="molecule type" value="Genomic_DNA"/>
</dbReference>
<evidence type="ECO:0000313" key="1">
    <source>
        <dbReference type="EMBL" id="NMG75598.1"/>
    </source>
</evidence>
<evidence type="ECO:0000313" key="2">
    <source>
        <dbReference type="Proteomes" id="UP000648984"/>
    </source>
</evidence>